<organism evidence="4 5">
    <name type="scientific">Streptomyces tardus</name>
    <dbReference type="NCBI Taxonomy" id="2780544"/>
    <lineage>
        <taxon>Bacteria</taxon>
        <taxon>Bacillati</taxon>
        <taxon>Actinomycetota</taxon>
        <taxon>Actinomycetes</taxon>
        <taxon>Kitasatosporales</taxon>
        <taxon>Streptomycetaceae</taxon>
        <taxon>Streptomyces</taxon>
    </lineage>
</organism>
<dbReference type="PANTHER" id="PTHR21666:SF270">
    <property type="entry name" value="MUREIN HYDROLASE ACTIVATOR ENVC"/>
    <property type="match status" value="1"/>
</dbReference>
<accession>A0A949N4Z7</accession>
<dbReference type="Pfam" id="PF01551">
    <property type="entry name" value="Peptidase_M23"/>
    <property type="match status" value="1"/>
</dbReference>
<keyword evidence="2" id="KW-0472">Membrane</keyword>
<keyword evidence="2" id="KW-1133">Transmembrane helix</keyword>
<feature type="region of interest" description="Disordered" evidence="1">
    <location>
        <begin position="295"/>
        <end position="325"/>
    </location>
</feature>
<dbReference type="AlphaFoldDB" id="A0A949N4Z7"/>
<reference evidence="4" key="1">
    <citation type="submission" date="2021-06" db="EMBL/GenBank/DDBJ databases">
        <title>Sequencing of actinobacteria type strains.</title>
        <authorList>
            <person name="Nguyen G.-S."/>
            <person name="Wentzel A."/>
        </authorList>
    </citation>
    <scope>NUCLEOTIDE SEQUENCE</scope>
    <source>
        <strain evidence="4">P38-E01</strain>
    </source>
</reference>
<evidence type="ECO:0000259" key="3">
    <source>
        <dbReference type="Pfam" id="PF01551"/>
    </source>
</evidence>
<feature type="domain" description="M23ase beta-sheet core" evidence="3">
    <location>
        <begin position="226"/>
        <end position="277"/>
    </location>
</feature>
<dbReference type="PANTHER" id="PTHR21666">
    <property type="entry name" value="PEPTIDASE-RELATED"/>
    <property type="match status" value="1"/>
</dbReference>
<dbReference type="Proteomes" id="UP000694501">
    <property type="component" value="Unassembled WGS sequence"/>
</dbReference>
<dbReference type="CDD" id="cd12797">
    <property type="entry name" value="M23_peptidase"/>
    <property type="match status" value="1"/>
</dbReference>
<dbReference type="GO" id="GO:0004222">
    <property type="term" value="F:metalloendopeptidase activity"/>
    <property type="evidence" value="ECO:0007669"/>
    <property type="project" value="TreeGrafter"/>
</dbReference>
<evidence type="ECO:0000256" key="2">
    <source>
        <dbReference type="SAM" id="Phobius"/>
    </source>
</evidence>
<proteinExistence type="predicted"/>
<dbReference type="InterPro" id="IPR016047">
    <property type="entry name" value="M23ase_b-sheet_dom"/>
</dbReference>
<keyword evidence="5" id="KW-1185">Reference proteome</keyword>
<gene>
    <name evidence="4" type="ORF">JGS22_012675</name>
</gene>
<dbReference type="RefSeq" id="WP_211042310.1">
    <property type="nucleotide sequence ID" value="NZ_JAELVF020000001.1"/>
</dbReference>
<evidence type="ECO:0000313" key="5">
    <source>
        <dbReference type="Proteomes" id="UP000694501"/>
    </source>
</evidence>
<dbReference type="EMBL" id="JAELVF020000001">
    <property type="protein sequence ID" value="MBU7598444.1"/>
    <property type="molecule type" value="Genomic_DNA"/>
</dbReference>
<evidence type="ECO:0000256" key="1">
    <source>
        <dbReference type="SAM" id="MobiDB-lite"/>
    </source>
</evidence>
<evidence type="ECO:0000313" key="4">
    <source>
        <dbReference type="EMBL" id="MBU7598444.1"/>
    </source>
</evidence>
<feature type="transmembrane region" description="Helical" evidence="2">
    <location>
        <begin position="32"/>
        <end position="48"/>
    </location>
</feature>
<name>A0A949N4Z7_9ACTN</name>
<dbReference type="InterPro" id="IPR050570">
    <property type="entry name" value="Cell_wall_metabolism_enzyme"/>
</dbReference>
<dbReference type="Gene3D" id="2.70.70.10">
    <property type="entry name" value="Glucose Permease (Domain IIA)"/>
    <property type="match status" value="1"/>
</dbReference>
<keyword evidence="2" id="KW-0812">Transmembrane</keyword>
<comment type="caution">
    <text evidence="4">The sequence shown here is derived from an EMBL/GenBank/DDBJ whole genome shotgun (WGS) entry which is preliminary data.</text>
</comment>
<feature type="region of interest" description="Disordered" evidence="1">
    <location>
        <begin position="196"/>
        <end position="218"/>
    </location>
</feature>
<sequence>MWWKALRKRQGLVFLAAVVCIAVPTTLGHGISPVYLTGIALLVLWFVLRVPSRPRDARPVGEGEGVLVAPPVAGRWSALNGPAEKVPSHGTHDLGQTYAIDVLHEPEGLPEDRKRRFHLLWPPTRTPAHYASFGQPLFAPADGVVVRADGRQRDHLGRMSTLGLLYLLLEGLVRSMGGYRFVLGNHVIVRLDTRRTAPQQRAGSLPGAEDAGEEAAESAGGGADCEVYAVLAHLRRGSLRVAVGDRVAEGQRLGECGNSGNSSDPHLHFHLMDGEEPTGARGVPFNWRYRDEDGTERVGVPRNGPAFRMVAPASGTSAPPPGARP</sequence>
<dbReference type="InterPro" id="IPR011055">
    <property type="entry name" value="Dup_hybrid_motif"/>
</dbReference>
<dbReference type="SUPFAM" id="SSF51261">
    <property type="entry name" value="Duplicated hybrid motif"/>
    <property type="match status" value="1"/>
</dbReference>
<protein>
    <submittedName>
        <fullName evidence="4">M23 family metallopeptidase</fullName>
    </submittedName>
</protein>